<name>H0R3I6_9ACTN</name>
<dbReference type="InterPro" id="IPR039374">
    <property type="entry name" value="SIP_fam"/>
</dbReference>
<organism evidence="3 4">
    <name type="scientific">Gordonia effusa NBRC 100432</name>
    <dbReference type="NCBI Taxonomy" id="1077974"/>
    <lineage>
        <taxon>Bacteria</taxon>
        <taxon>Bacillati</taxon>
        <taxon>Actinomycetota</taxon>
        <taxon>Actinomycetes</taxon>
        <taxon>Mycobacteriales</taxon>
        <taxon>Gordoniaceae</taxon>
        <taxon>Gordonia</taxon>
    </lineage>
</organism>
<dbReference type="Gene3D" id="2.40.30.10">
    <property type="entry name" value="Translation factors"/>
    <property type="match status" value="1"/>
</dbReference>
<dbReference type="Pfam" id="PF04954">
    <property type="entry name" value="SIP"/>
    <property type="match status" value="1"/>
</dbReference>
<dbReference type="InterPro" id="IPR039261">
    <property type="entry name" value="FNR_nucleotide-bd"/>
</dbReference>
<dbReference type="STRING" id="1077974.GOEFS_092_00620"/>
<dbReference type="EMBL" id="BAEH01000092">
    <property type="protein sequence ID" value="GAB19637.1"/>
    <property type="molecule type" value="Genomic_DNA"/>
</dbReference>
<evidence type="ECO:0000259" key="2">
    <source>
        <dbReference type="Pfam" id="PF08021"/>
    </source>
</evidence>
<accession>H0R3I6</accession>
<dbReference type="RefSeq" id="WP_007318972.1">
    <property type="nucleotide sequence ID" value="NZ_BAEH01000092.1"/>
</dbReference>
<evidence type="ECO:0000259" key="1">
    <source>
        <dbReference type="Pfam" id="PF04954"/>
    </source>
</evidence>
<feature type="domain" description="Siderophore-interacting FAD-binding" evidence="2">
    <location>
        <begin position="11"/>
        <end position="127"/>
    </location>
</feature>
<sequence length="297" mass="32972">MKWPNFVGTLKNCDPVAANLLRARFEIGSGLADGYEPLTAGDEAVALYLSDNGVELRARVSEDSQALGGWEVADPERGVGHRNYTVREYDARTREMIIDVAVHPHGPAIDWFRAAQPGWRLLMAGPRSWYDPPPDATRHILAADLSALPALARILAATPDHIPVTVLAEVLDRSELDYLSTRPNVELIEVLGSGNGVAPTRLSSRLAKLSIVERDYVWLSGEASDTRAAKKQLRALGLTRDRYDIIGYWREDSERWSRRFEERGDEFRKVFDDAISSGASADEATELFEDALERAGL</sequence>
<feature type="domain" description="SIP-like Rossmann fold" evidence="1">
    <location>
        <begin position="137"/>
        <end position="251"/>
    </location>
</feature>
<gene>
    <name evidence="3" type="ORF">GOEFS_092_00620</name>
</gene>
<dbReference type="CDD" id="cd06193">
    <property type="entry name" value="siderophore_interacting"/>
    <property type="match status" value="1"/>
</dbReference>
<keyword evidence="4" id="KW-1185">Reference proteome</keyword>
<dbReference type="Pfam" id="PF08021">
    <property type="entry name" value="FAD_binding_9"/>
    <property type="match status" value="1"/>
</dbReference>
<reference evidence="3 4" key="1">
    <citation type="submission" date="2011-12" db="EMBL/GenBank/DDBJ databases">
        <title>Whole genome shotgun sequence of Gordonia effusa NBRC 100432.</title>
        <authorList>
            <person name="Yoshida I."/>
            <person name="Takarada H."/>
            <person name="Hosoyama A."/>
            <person name="Tsuchikane K."/>
            <person name="Katsumata H."/>
            <person name="Yamazaki S."/>
            <person name="Fujita N."/>
        </authorList>
    </citation>
    <scope>NUCLEOTIDE SEQUENCE [LARGE SCALE GENOMIC DNA]</scope>
    <source>
        <strain evidence="3 4">NBRC 100432</strain>
    </source>
</reference>
<comment type="caution">
    <text evidence="3">The sequence shown here is derived from an EMBL/GenBank/DDBJ whole genome shotgun (WGS) entry which is preliminary data.</text>
</comment>
<dbReference type="Gene3D" id="3.40.50.80">
    <property type="entry name" value="Nucleotide-binding domain of ferredoxin-NADP reductase (FNR) module"/>
    <property type="match status" value="1"/>
</dbReference>
<dbReference type="OrthoDB" id="9814826at2"/>
<dbReference type="Proteomes" id="UP000035034">
    <property type="component" value="Unassembled WGS sequence"/>
</dbReference>
<dbReference type="PANTHER" id="PTHR30157">
    <property type="entry name" value="FERRIC REDUCTASE, NADPH-DEPENDENT"/>
    <property type="match status" value="1"/>
</dbReference>
<dbReference type="AlphaFoldDB" id="H0R3I6"/>
<dbReference type="InterPro" id="IPR013113">
    <property type="entry name" value="SIP_FAD-bd"/>
</dbReference>
<evidence type="ECO:0000313" key="4">
    <source>
        <dbReference type="Proteomes" id="UP000035034"/>
    </source>
</evidence>
<proteinExistence type="predicted"/>
<protein>
    <submittedName>
        <fullName evidence="3">Putative siderophore-interacting protein</fullName>
    </submittedName>
</protein>
<dbReference type="PANTHER" id="PTHR30157:SF0">
    <property type="entry name" value="NADPH-DEPENDENT FERRIC-CHELATE REDUCTASE"/>
    <property type="match status" value="1"/>
</dbReference>
<dbReference type="eggNOG" id="COG2375">
    <property type="taxonomic scope" value="Bacteria"/>
</dbReference>
<evidence type="ECO:0000313" key="3">
    <source>
        <dbReference type="EMBL" id="GAB19637.1"/>
    </source>
</evidence>
<dbReference type="InterPro" id="IPR007037">
    <property type="entry name" value="SIP_rossman_dom"/>
</dbReference>